<dbReference type="EC" id="3.1.31.-" evidence="1"/>
<dbReference type="GO" id="GO:0016787">
    <property type="term" value="F:hydrolase activity"/>
    <property type="evidence" value="ECO:0007669"/>
    <property type="project" value="UniProtKB-KW"/>
</dbReference>
<dbReference type="PATRIC" id="fig|1454003.3.peg.2307"/>
<name>A0A011PRY5_9PROT</name>
<dbReference type="GO" id="GO:0004519">
    <property type="term" value="F:endonuclease activity"/>
    <property type="evidence" value="ECO:0007669"/>
    <property type="project" value="UniProtKB-KW"/>
</dbReference>
<reference evidence="1 2" key="1">
    <citation type="submission" date="2014-02" db="EMBL/GenBank/DDBJ databases">
        <title>Expanding our view of genomic diversity in Candidatus Accumulibacter clades.</title>
        <authorList>
            <person name="Skennerton C.T."/>
            <person name="Barr J.J."/>
            <person name="Slater F.R."/>
            <person name="Bond P.L."/>
            <person name="Tyson G.W."/>
        </authorList>
    </citation>
    <scope>NUCLEOTIDE SEQUENCE [LARGE SCALE GENOMIC DNA]</scope>
    <source>
        <strain evidence="2">BA-92</strain>
    </source>
</reference>
<comment type="caution">
    <text evidence="1">The sequence shown here is derived from an EMBL/GenBank/DDBJ whole genome shotgun (WGS) entry which is preliminary data.</text>
</comment>
<proteinExistence type="predicted"/>
<dbReference type="AlphaFoldDB" id="A0A011PRY5"/>
<keyword evidence="1" id="KW-0255">Endonuclease</keyword>
<accession>A0A011PRY5</accession>
<dbReference type="STRING" id="1454003.AW10_02262"/>
<keyword evidence="1" id="KW-0540">Nuclease</keyword>
<sequence length="40" mass="4203">MGLGIGAVGKHEFDRGVVELLRIQNGGCHPHDGYRGPTTG</sequence>
<gene>
    <name evidence="1" type="primary">yhcR</name>
    <name evidence="1" type="ORF">AW10_02262</name>
</gene>
<dbReference type="EMBL" id="JEMX01000046">
    <property type="protein sequence ID" value="EXI79777.1"/>
    <property type="molecule type" value="Genomic_DNA"/>
</dbReference>
<evidence type="ECO:0000313" key="1">
    <source>
        <dbReference type="EMBL" id="EXI79777.1"/>
    </source>
</evidence>
<dbReference type="Proteomes" id="UP000021816">
    <property type="component" value="Unassembled WGS sequence"/>
</dbReference>
<protein>
    <submittedName>
        <fullName evidence="1">Endonuclease YhcR</fullName>
        <ecNumber evidence="1">3.1.31.-</ecNumber>
    </submittedName>
</protein>
<keyword evidence="1" id="KW-0378">Hydrolase</keyword>
<organism evidence="1 2">
    <name type="scientific">Candidatus Accumulibacter appositus</name>
    <dbReference type="NCBI Taxonomy" id="1454003"/>
    <lineage>
        <taxon>Bacteria</taxon>
        <taxon>Pseudomonadati</taxon>
        <taxon>Pseudomonadota</taxon>
        <taxon>Betaproteobacteria</taxon>
        <taxon>Candidatus Accumulibacter</taxon>
    </lineage>
</organism>
<evidence type="ECO:0000313" key="2">
    <source>
        <dbReference type="Proteomes" id="UP000021816"/>
    </source>
</evidence>